<keyword evidence="3 6" id="KW-0812">Transmembrane</keyword>
<gene>
    <name evidence="7" type="ORF">DS745_13410</name>
</gene>
<dbReference type="InterPro" id="IPR016991">
    <property type="entry name" value="UCP032178"/>
</dbReference>
<accession>A0A4Q0VST3</accession>
<dbReference type="PANTHER" id="PTHR35791">
    <property type="entry name" value="UPF0754 MEMBRANE PROTEIN YHEB"/>
    <property type="match status" value="1"/>
</dbReference>
<dbReference type="PANTHER" id="PTHR35791:SF1">
    <property type="entry name" value="UPF0754 MEMBRANE PROTEIN YHEB"/>
    <property type="match status" value="1"/>
</dbReference>
<keyword evidence="8" id="KW-1185">Reference proteome</keyword>
<comment type="subcellular location">
    <subcellularLocation>
        <location evidence="1">Cell membrane</location>
    </subcellularLocation>
</comment>
<evidence type="ECO:0000313" key="8">
    <source>
        <dbReference type="Proteomes" id="UP000290649"/>
    </source>
</evidence>
<dbReference type="GO" id="GO:0005886">
    <property type="term" value="C:plasma membrane"/>
    <property type="evidence" value="ECO:0007669"/>
    <property type="project" value="UniProtKB-SubCell"/>
</dbReference>
<name>A0A4Q0VST3_9BACI</name>
<comment type="caution">
    <text evidence="7">The sequence shown here is derived from an EMBL/GenBank/DDBJ whole genome shotgun (WGS) entry which is preliminary data.</text>
</comment>
<keyword evidence="5 6" id="KW-0472">Membrane</keyword>
<protein>
    <submittedName>
        <fullName evidence="7">DUF445 family protein</fullName>
    </submittedName>
</protein>
<reference evidence="7 8" key="1">
    <citation type="journal article" date="2019" name="Int. J. Syst. Evol. Microbiol.">
        <title>Anaerobacillus alkaliphilus sp. nov., a novel alkaliphilic and moderately halophilic bacterium.</title>
        <authorList>
            <person name="Borsodi A.K."/>
            <person name="Aszalos J.M."/>
            <person name="Bihari P."/>
            <person name="Nagy I."/>
            <person name="Schumann P."/>
            <person name="Sproer C."/>
            <person name="Kovacs A.L."/>
            <person name="Boka K."/>
            <person name="Dobosy P."/>
            <person name="Ovari M."/>
            <person name="Szili-Kovacs T."/>
            <person name="Toth E."/>
        </authorList>
    </citation>
    <scope>NUCLEOTIDE SEQUENCE [LARGE SCALE GENOMIC DNA]</scope>
    <source>
        <strain evidence="7 8">B16-10</strain>
    </source>
</reference>
<dbReference type="InterPro" id="IPR007383">
    <property type="entry name" value="DUF445"/>
</dbReference>
<evidence type="ECO:0000256" key="3">
    <source>
        <dbReference type="ARBA" id="ARBA00022692"/>
    </source>
</evidence>
<dbReference type="PIRSF" id="PIRSF032178">
    <property type="entry name" value="UCP032178"/>
    <property type="match status" value="1"/>
</dbReference>
<evidence type="ECO:0000256" key="2">
    <source>
        <dbReference type="ARBA" id="ARBA00008053"/>
    </source>
</evidence>
<evidence type="ECO:0000313" key="7">
    <source>
        <dbReference type="EMBL" id="RXI99872.1"/>
    </source>
</evidence>
<dbReference type="RefSeq" id="WP_129078728.1">
    <property type="nucleotide sequence ID" value="NZ_QOUX01000042.1"/>
</dbReference>
<dbReference type="Pfam" id="PF04286">
    <property type="entry name" value="DUF445"/>
    <property type="match status" value="1"/>
</dbReference>
<dbReference type="EMBL" id="QOUX01000042">
    <property type="protein sequence ID" value="RXI99872.1"/>
    <property type="molecule type" value="Genomic_DNA"/>
</dbReference>
<proteinExistence type="inferred from homology"/>
<evidence type="ECO:0000256" key="6">
    <source>
        <dbReference type="SAM" id="Phobius"/>
    </source>
</evidence>
<dbReference type="OrthoDB" id="9787430at2"/>
<comment type="similarity">
    <text evidence="2">Belongs to the UPF0754 family.</text>
</comment>
<keyword evidence="4 6" id="KW-1133">Transmembrane helix</keyword>
<sequence>MNVVVVVIMMVLVGALIGGVTNSLAIKMLFRPYRAYFIGKWRVPFTPGLIPKRRGELAEQLGKLVVNHLLTAEGLQKKLQDKLFLNEITEWVQREVTKLVSSEETLVNVLEKWFGITNGKEKARAGLERWLNKKLNVMVEEIRPLQLEEVVPKGVNEAVDKYIPQLTHLILEKVKNYFNSPEGIDQLANMVDRFLLAKGTFGNMITMFLGNERLVDKIQPEIIKMLNDEGTHQLIEDFLTKEWRKVKKLRVTDLEEYMDVNEVMSFLQEKIMDHVPFTKLDKPLKEWSLIIEQPLINEVVPLAVNKVGQAVSSELVTLLTKLKLEDVVREQVEQFSVSRLEDMVLSISRRELKLITYLGALLGGLIGLFQGIFIIFLS</sequence>
<feature type="transmembrane region" description="Helical" evidence="6">
    <location>
        <begin position="354"/>
        <end position="377"/>
    </location>
</feature>
<evidence type="ECO:0000256" key="1">
    <source>
        <dbReference type="ARBA" id="ARBA00004236"/>
    </source>
</evidence>
<dbReference type="AlphaFoldDB" id="A0A4Q0VST3"/>
<evidence type="ECO:0000256" key="4">
    <source>
        <dbReference type="ARBA" id="ARBA00022989"/>
    </source>
</evidence>
<organism evidence="7 8">
    <name type="scientific">Anaerobacillus alkaliphilus</name>
    <dbReference type="NCBI Taxonomy" id="1548597"/>
    <lineage>
        <taxon>Bacteria</taxon>
        <taxon>Bacillati</taxon>
        <taxon>Bacillota</taxon>
        <taxon>Bacilli</taxon>
        <taxon>Bacillales</taxon>
        <taxon>Bacillaceae</taxon>
        <taxon>Anaerobacillus</taxon>
    </lineage>
</organism>
<feature type="transmembrane region" description="Helical" evidence="6">
    <location>
        <begin position="6"/>
        <end position="30"/>
    </location>
</feature>
<dbReference type="Proteomes" id="UP000290649">
    <property type="component" value="Unassembled WGS sequence"/>
</dbReference>
<evidence type="ECO:0000256" key="5">
    <source>
        <dbReference type="ARBA" id="ARBA00023136"/>
    </source>
</evidence>